<dbReference type="GeneID" id="114574269"/>
<feature type="domain" description="C2H2-type" evidence="13">
    <location>
        <begin position="240"/>
        <end position="267"/>
    </location>
</feature>
<keyword evidence="11" id="KW-0539">Nucleus</keyword>
<dbReference type="FunFam" id="3.30.160.60:FF:000931">
    <property type="entry name" value="zinc finger protein 697"/>
    <property type="match status" value="1"/>
</dbReference>
<evidence type="ECO:0000313" key="14">
    <source>
        <dbReference type="EnsemblMetazoa" id="XP_028518048.1"/>
    </source>
</evidence>
<feature type="domain" description="C2H2-type" evidence="13">
    <location>
        <begin position="156"/>
        <end position="183"/>
    </location>
</feature>
<dbReference type="KEGG" id="epa:114574269"/>
<feature type="domain" description="C2H2-type" evidence="13">
    <location>
        <begin position="212"/>
        <end position="239"/>
    </location>
</feature>
<dbReference type="AlphaFoldDB" id="A0A913YSL5"/>
<evidence type="ECO:0000256" key="9">
    <source>
        <dbReference type="ARBA" id="ARBA00023125"/>
    </source>
</evidence>
<dbReference type="SUPFAM" id="SSF57667">
    <property type="entry name" value="beta-beta-alpha zinc fingers"/>
    <property type="match status" value="3"/>
</dbReference>
<dbReference type="Proteomes" id="UP000887567">
    <property type="component" value="Unplaced"/>
</dbReference>
<proteinExistence type="inferred from homology"/>
<dbReference type="FunFam" id="3.30.160.60:FF:001480">
    <property type="entry name" value="Si:cabz01071911.3"/>
    <property type="match status" value="1"/>
</dbReference>
<feature type="domain" description="C2H2-type" evidence="13">
    <location>
        <begin position="268"/>
        <end position="295"/>
    </location>
</feature>
<keyword evidence="10" id="KW-0804">Transcription</keyword>
<dbReference type="OrthoDB" id="6665806at2759"/>
<dbReference type="InterPro" id="IPR036236">
    <property type="entry name" value="Znf_C2H2_sf"/>
</dbReference>
<keyword evidence="6 12" id="KW-0863">Zinc-finger</keyword>
<dbReference type="PANTHER" id="PTHR23235:SF120">
    <property type="entry name" value="KRUPPEL-LIKE FACTOR 15"/>
    <property type="match status" value="1"/>
</dbReference>
<sequence>MTDDPVVYKEVCTIATQTDDNGCNNSCTSMYINVVHVIHSTGESIQVVLDDSRGIEADLDNGLYDGGTEETDKDMEGIKILEETDADHFDGGRIKEGNCHRKKNVAIINDANEDRDRGTKNFEKITSEGNSISTAQDKIIQLQKGYLKLNNEDENIECFHCKKKFTHKNNLKRHLRIHSGEKPFQCSLCKKKFSRNHDLKRHLRLHNGEKPFECSHCAKRFTAKSNLNAHIRKYSGVKPFECSYCKKKFPRKHDLTRHLRIHNGEKPFECSLCIKKFAEQTNLKSHMRTHTGEKPFECSHCDRKFSAKKSLKYHIKTHTASCEEEYSYG</sequence>
<evidence type="ECO:0000256" key="6">
    <source>
        <dbReference type="ARBA" id="ARBA00022771"/>
    </source>
</evidence>
<feature type="domain" description="C2H2-type" evidence="13">
    <location>
        <begin position="296"/>
        <end position="323"/>
    </location>
</feature>
<protein>
    <recommendedName>
        <fullName evidence="13">C2H2-type domain-containing protein</fullName>
    </recommendedName>
</protein>
<name>A0A913YSL5_EXADI</name>
<dbReference type="PROSITE" id="PS00028">
    <property type="entry name" value="ZINC_FINGER_C2H2_1"/>
    <property type="match status" value="5"/>
</dbReference>
<keyword evidence="15" id="KW-1185">Reference proteome</keyword>
<accession>A0A913YSL5</accession>
<comment type="function">
    <text evidence="1">May be involved in transcriptional regulation.</text>
</comment>
<dbReference type="PANTHER" id="PTHR23235">
    <property type="entry name" value="KRUEPPEL-LIKE TRANSCRIPTION FACTOR"/>
    <property type="match status" value="1"/>
</dbReference>
<dbReference type="GO" id="GO:0000981">
    <property type="term" value="F:DNA-binding transcription factor activity, RNA polymerase II-specific"/>
    <property type="evidence" value="ECO:0007669"/>
    <property type="project" value="TreeGrafter"/>
</dbReference>
<dbReference type="PROSITE" id="PS50157">
    <property type="entry name" value="ZINC_FINGER_C2H2_2"/>
    <property type="match status" value="6"/>
</dbReference>
<dbReference type="SMART" id="SM00355">
    <property type="entry name" value="ZnF_C2H2"/>
    <property type="match status" value="6"/>
</dbReference>
<evidence type="ECO:0000256" key="10">
    <source>
        <dbReference type="ARBA" id="ARBA00023163"/>
    </source>
</evidence>
<keyword evidence="5" id="KW-0677">Repeat</keyword>
<dbReference type="OMA" id="ASCEEEY"/>
<evidence type="ECO:0000256" key="12">
    <source>
        <dbReference type="PROSITE-ProRule" id="PRU00042"/>
    </source>
</evidence>
<evidence type="ECO:0000256" key="4">
    <source>
        <dbReference type="ARBA" id="ARBA00022723"/>
    </source>
</evidence>
<organism evidence="14 15">
    <name type="scientific">Exaiptasia diaphana</name>
    <name type="common">Tropical sea anemone</name>
    <name type="synonym">Aiptasia pulchella</name>
    <dbReference type="NCBI Taxonomy" id="2652724"/>
    <lineage>
        <taxon>Eukaryota</taxon>
        <taxon>Metazoa</taxon>
        <taxon>Cnidaria</taxon>
        <taxon>Anthozoa</taxon>
        <taxon>Hexacorallia</taxon>
        <taxon>Actiniaria</taxon>
        <taxon>Aiptasiidae</taxon>
        <taxon>Exaiptasia</taxon>
    </lineage>
</organism>
<dbReference type="EnsemblMetazoa" id="XM_028662247.1">
    <property type="protein sequence ID" value="XP_028518048.1"/>
    <property type="gene ID" value="LOC114574269"/>
</dbReference>
<dbReference type="FunFam" id="3.30.160.60:FF:000045">
    <property type="entry name" value="ZFP69 zinc finger protein B"/>
    <property type="match status" value="1"/>
</dbReference>
<dbReference type="GO" id="GO:0000978">
    <property type="term" value="F:RNA polymerase II cis-regulatory region sequence-specific DNA binding"/>
    <property type="evidence" value="ECO:0007669"/>
    <property type="project" value="TreeGrafter"/>
</dbReference>
<dbReference type="Pfam" id="PF00096">
    <property type="entry name" value="zf-C2H2"/>
    <property type="match status" value="5"/>
</dbReference>
<keyword evidence="4" id="KW-0479">Metal-binding</keyword>
<evidence type="ECO:0000259" key="13">
    <source>
        <dbReference type="PROSITE" id="PS50157"/>
    </source>
</evidence>
<feature type="domain" description="C2H2-type" evidence="13">
    <location>
        <begin position="184"/>
        <end position="211"/>
    </location>
</feature>
<dbReference type="RefSeq" id="XP_028518048.1">
    <property type="nucleotide sequence ID" value="XM_028662247.1"/>
</dbReference>
<dbReference type="Pfam" id="PF13894">
    <property type="entry name" value="zf-C2H2_4"/>
    <property type="match status" value="1"/>
</dbReference>
<keyword evidence="7" id="KW-0862">Zinc</keyword>
<keyword evidence="8" id="KW-0805">Transcription regulation</keyword>
<comment type="similarity">
    <text evidence="3">Belongs to the krueppel C2H2-type zinc-finger protein family.</text>
</comment>
<keyword evidence="9" id="KW-0238">DNA-binding</keyword>
<evidence type="ECO:0000256" key="7">
    <source>
        <dbReference type="ARBA" id="ARBA00022833"/>
    </source>
</evidence>
<evidence type="ECO:0000256" key="11">
    <source>
        <dbReference type="ARBA" id="ARBA00023242"/>
    </source>
</evidence>
<dbReference type="InterPro" id="IPR013087">
    <property type="entry name" value="Znf_C2H2_type"/>
</dbReference>
<evidence type="ECO:0000256" key="1">
    <source>
        <dbReference type="ARBA" id="ARBA00003767"/>
    </source>
</evidence>
<dbReference type="Gene3D" id="3.30.160.60">
    <property type="entry name" value="Classic Zinc Finger"/>
    <property type="match status" value="6"/>
</dbReference>
<dbReference type="FunFam" id="3.30.160.60:FF:000097">
    <property type="entry name" value="Zinc finger protein"/>
    <property type="match status" value="1"/>
</dbReference>
<comment type="subcellular location">
    <subcellularLocation>
        <location evidence="2">Nucleus</location>
    </subcellularLocation>
</comment>
<evidence type="ECO:0000256" key="5">
    <source>
        <dbReference type="ARBA" id="ARBA00022737"/>
    </source>
</evidence>
<evidence type="ECO:0000256" key="3">
    <source>
        <dbReference type="ARBA" id="ARBA00006991"/>
    </source>
</evidence>
<evidence type="ECO:0000256" key="2">
    <source>
        <dbReference type="ARBA" id="ARBA00004123"/>
    </source>
</evidence>
<dbReference type="GO" id="GO:0008270">
    <property type="term" value="F:zinc ion binding"/>
    <property type="evidence" value="ECO:0007669"/>
    <property type="project" value="UniProtKB-KW"/>
</dbReference>
<evidence type="ECO:0000256" key="8">
    <source>
        <dbReference type="ARBA" id="ARBA00023015"/>
    </source>
</evidence>
<dbReference type="GO" id="GO:0005634">
    <property type="term" value="C:nucleus"/>
    <property type="evidence" value="ECO:0007669"/>
    <property type="project" value="UniProtKB-SubCell"/>
</dbReference>
<evidence type="ECO:0000313" key="15">
    <source>
        <dbReference type="Proteomes" id="UP000887567"/>
    </source>
</evidence>
<reference evidence="14" key="1">
    <citation type="submission" date="2022-11" db="UniProtKB">
        <authorList>
            <consortium name="EnsemblMetazoa"/>
        </authorList>
    </citation>
    <scope>IDENTIFICATION</scope>
</reference>
<dbReference type="FunFam" id="3.30.160.60:FF:003288">
    <property type="entry name" value="Uncharacterized protein"/>
    <property type="match status" value="1"/>
</dbReference>